<sequence length="70" mass="7755">MSAQIALSTSPPPALALARSTVCCPAVSNSCSRRRRRHRRSTPSLFFCSYVQLLAPQLQEDMACEPFEVN</sequence>
<feature type="non-terminal residue" evidence="1">
    <location>
        <position position="70"/>
    </location>
</feature>
<keyword evidence="2" id="KW-1185">Reference proteome</keyword>
<gene>
    <name evidence="1" type="ORF">GALMADRAFT_244847</name>
</gene>
<name>A0A067T6A5_GALM3</name>
<dbReference type="EMBL" id="KL142375">
    <property type="protein sequence ID" value="KDR77882.1"/>
    <property type="molecule type" value="Genomic_DNA"/>
</dbReference>
<protein>
    <submittedName>
        <fullName evidence="1">Uncharacterized protein</fullName>
    </submittedName>
</protein>
<reference evidence="2" key="1">
    <citation type="journal article" date="2014" name="Proc. Natl. Acad. Sci. U.S.A.">
        <title>Extensive sampling of basidiomycete genomes demonstrates inadequacy of the white-rot/brown-rot paradigm for wood decay fungi.</title>
        <authorList>
            <person name="Riley R."/>
            <person name="Salamov A.A."/>
            <person name="Brown D.W."/>
            <person name="Nagy L.G."/>
            <person name="Floudas D."/>
            <person name="Held B.W."/>
            <person name="Levasseur A."/>
            <person name="Lombard V."/>
            <person name="Morin E."/>
            <person name="Otillar R."/>
            <person name="Lindquist E.A."/>
            <person name="Sun H."/>
            <person name="LaButti K.M."/>
            <person name="Schmutz J."/>
            <person name="Jabbour D."/>
            <person name="Luo H."/>
            <person name="Baker S.E."/>
            <person name="Pisabarro A.G."/>
            <person name="Walton J.D."/>
            <person name="Blanchette R.A."/>
            <person name="Henrissat B."/>
            <person name="Martin F."/>
            <person name="Cullen D."/>
            <person name="Hibbett D.S."/>
            <person name="Grigoriev I.V."/>
        </authorList>
    </citation>
    <scope>NUCLEOTIDE SEQUENCE [LARGE SCALE GENOMIC DNA]</scope>
    <source>
        <strain evidence="2">CBS 339.88</strain>
    </source>
</reference>
<proteinExistence type="predicted"/>
<organism evidence="1 2">
    <name type="scientific">Galerina marginata (strain CBS 339.88)</name>
    <dbReference type="NCBI Taxonomy" id="685588"/>
    <lineage>
        <taxon>Eukaryota</taxon>
        <taxon>Fungi</taxon>
        <taxon>Dikarya</taxon>
        <taxon>Basidiomycota</taxon>
        <taxon>Agaricomycotina</taxon>
        <taxon>Agaricomycetes</taxon>
        <taxon>Agaricomycetidae</taxon>
        <taxon>Agaricales</taxon>
        <taxon>Agaricineae</taxon>
        <taxon>Strophariaceae</taxon>
        <taxon>Galerina</taxon>
    </lineage>
</organism>
<dbReference type="HOGENOM" id="CLU_2764723_0_0_1"/>
<evidence type="ECO:0000313" key="1">
    <source>
        <dbReference type="EMBL" id="KDR77882.1"/>
    </source>
</evidence>
<dbReference type="AlphaFoldDB" id="A0A067T6A5"/>
<accession>A0A067T6A5</accession>
<dbReference type="Proteomes" id="UP000027222">
    <property type="component" value="Unassembled WGS sequence"/>
</dbReference>
<evidence type="ECO:0000313" key="2">
    <source>
        <dbReference type="Proteomes" id="UP000027222"/>
    </source>
</evidence>